<proteinExistence type="predicted"/>
<dbReference type="AlphaFoldDB" id="A0A1B6NTF2"/>
<dbReference type="EMBL" id="AYSL01000959">
    <property type="protein sequence ID" value="KTF06749.1"/>
    <property type="molecule type" value="Genomic_DNA"/>
</dbReference>
<gene>
    <name evidence="1" type="ORF">MGSAQ_001755</name>
</gene>
<feature type="non-terminal residue" evidence="1">
    <location>
        <position position="1"/>
    </location>
</feature>
<comment type="caution">
    <text evidence="1">The sequence shown here is derived from an EMBL/GenBank/DDBJ whole genome shotgun (WGS) entry which is preliminary data.</text>
</comment>
<organism evidence="1">
    <name type="scientific">marine sediment metagenome</name>
    <dbReference type="NCBI Taxonomy" id="412755"/>
    <lineage>
        <taxon>unclassified sequences</taxon>
        <taxon>metagenomes</taxon>
        <taxon>ecological metagenomes</taxon>
    </lineage>
</organism>
<protein>
    <submittedName>
        <fullName evidence="1">Uncharacterized protein</fullName>
    </submittedName>
</protein>
<evidence type="ECO:0000313" key="1">
    <source>
        <dbReference type="EMBL" id="KTF06749.1"/>
    </source>
</evidence>
<reference evidence="1" key="1">
    <citation type="submission" date="2013-11" db="EMBL/GenBank/DDBJ databases">
        <title>Microbial diversity, functional groups and degradation webs in Northern and Southern Mediterranean and Red Sea marine crude oil polluted sites.</title>
        <authorList>
            <person name="Daffonchio D."/>
            <person name="Mapelli F."/>
            <person name="Ferrer M."/>
            <person name="Richter M."/>
            <person name="Cherif A."/>
            <person name="Malkawi H.I."/>
            <person name="Yakimov M.M."/>
            <person name="Abdel-Fattah Y.R."/>
            <person name="Blaghen M."/>
            <person name="Golyshin P.N."/>
            <person name="Kalogerakis N."/>
            <person name="Boon N."/>
            <person name="Magagnini M."/>
            <person name="Fava F."/>
        </authorList>
    </citation>
    <scope>NUCLEOTIDE SEQUENCE</scope>
</reference>
<name>A0A1B6NTF2_9ZZZZ</name>
<sequence length="19" mass="2108">RAEGIETPVHGLQQVHHLS</sequence>
<accession>A0A1B6NTF2</accession>